<dbReference type="InterPro" id="IPR032675">
    <property type="entry name" value="LRR_dom_sf"/>
</dbReference>
<evidence type="ECO:0000313" key="1">
    <source>
        <dbReference type="EMBL" id="KAI5313030.1"/>
    </source>
</evidence>
<comment type="caution">
    <text evidence="1">The sequence shown here is derived from an EMBL/GenBank/DDBJ whole genome shotgun (WGS) entry which is preliminary data.</text>
</comment>
<dbReference type="Proteomes" id="UP001054821">
    <property type="component" value="Chromosome 8"/>
</dbReference>
<organism evidence="1 2">
    <name type="scientific">Prunus dulcis</name>
    <name type="common">Almond</name>
    <name type="synonym">Amygdalus dulcis</name>
    <dbReference type="NCBI Taxonomy" id="3755"/>
    <lineage>
        <taxon>Eukaryota</taxon>
        <taxon>Viridiplantae</taxon>
        <taxon>Streptophyta</taxon>
        <taxon>Embryophyta</taxon>
        <taxon>Tracheophyta</taxon>
        <taxon>Spermatophyta</taxon>
        <taxon>Magnoliopsida</taxon>
        <taxon>eudicotyledons</taxon>
        <taxon>Gunneridae</taxon>
        <taxon>Pentapetalae</taxon>
        <taxon>rosids</taxon>
        <taxon>fabids</taxon>
        <taxon>Rosales</taxon>
        <taxon>Rosaceae</taxon>
        <taxon>Amygdaloideae</taxon>
        <taxon>Amygdaleae</taxon>
        <taxon>Prunus</taxon>
    </lineage>
</organism>
<dbReference type="AlphaFoldDB" id="A0AAD4YL41"/>
<dbReference type="EMBL" id="JAJFAZ020000008">
    <property type="protein sequence ID" value="KAI5313030.1"/>
    <property type="molecule type" value="Genomic_DNA"/>
</dbReference>
<sequence>MAWEIVHQDSFHEPGGRSLLWLHSDIVHVLTNNTGTETIQGIVLCLREFEAAHWNPESFTKMCILKLLKINNLSLSLGPKYLPNSLRFLEWSCYSSKCLPPSFQPNELAQLSLHHSKIDLLWNGIKYMVKLKSIDLSY</sequence>
<dbReference type="PANTHER" id="PTHR11017">
    <property type="entry name" value="LEUCINE-RICH REPEAT-CONTAINING PROTEIN"/>
    <property type="match status" value="1"/>
</dbReference>
<dbReference type="PANTHER" id="PTHR11017:SF527">
    <property type="entry name" value="TMV RESISTANCE PROTEIN N-LIKE"/>
    <property type="match status" value="1"/>
</dbReference>
<dbReference type="InterPro" id="IPR044974">
    <property type="entry name" value="Disease_R_plants"/>
</dbReference>
<evidence type="ECO:0000313" key="2">
    <source>
        <dbReference type="Proteomes" id="UP001054821"/>
    </source>
</evidence>
<accession>A0AAD4YL41</accession>
<dbReference type="GO" id="GO:0006952">
    <property type="term" value="P:defense response"/>
    <property type="evidence" value="ECO:0007669"/>
    <property type="project" value="InterPro"/>
</dbReference>
<gene>
    <name evidence="1" type="ORF">L3X38_042204</name>
</gene>
<proteinExistence type="predicted"/>
<reference evidence="1 2" key="1">
    <citation type="journal article" date="2022" name="G3 (Bethesda)">
        <title>Whole-genome sequence and methylome profiling of the almond [Prunus dulcis (Mill.) D.A. Webb] cultivar 'Nonpareil'.</title>
        <authorList>
            <person name="D'Amico-Willman K.M."/>
            <person name="Ouma W.Z."/>
            <person name="Meulia T."/>
            <person name="Sideli G.M."/>
            <person name="Gradziel T.M."/>
            <person name="Fresnedo-Ramirez J."/>
        </authorList>
    </citation>
    <scope>NUCLEOTIDE SEQUENCE [LARGE SCALE GENOMIC DNA]</scope>
    <source>
        <strain evidence="1">Clone GOH B32 T37-40</strain>
    </source>
</reference>
<dbReference type="Gene3D" id="3.80.10.10">
    <property type="entry name" value="Ribonuclease Inhibitor"/>
    <property type="match status" value="1"/>
</dbReference>
<dbReference type="SUPFAM" id="SSF52058">
    <property type="entry name" value="L domain-like"/>
    <property type="match status" value="1"/>
</dbReference>
<keyword evidence="2" id="KW-1185">Reference proteome</keyword>
<protein>
    <submittedName>
        <fullName evidence="1">Uncharacterized protein</fullName>
    </submittedName>
</protein>
<name>A0AAD4YL41_PRUDU</name>